<name>W1NH23_AMBTC</name>
<accession>W1NH23</accession>
<organism evidence="3 4">
    <name type="scientific">Amborella trichopoda</name>
    <dbReference type="NCBI Taxonomy" id="13333"/>
    <lineage>
        <taxon>Eukaryota</taxon>
        <taxon>Viridiplantae</taxon>
        <taxon>Streptophyta</taxon>
        <taxon>Embryophyta</taxon>
        <taxon>Tracheophyta</taxon>
        <taxon>Spermatophyta</taxon>
        <taxon>Magnoliopsida</taxon>
        <taxon>Amborellales</taxon>
        <taxon>Amborellaceae</taxon>
        <taxon>Amborella</taxon>
    </lineage>
</organism>
<dbReference type="PANTHER" id="PTHR31147">
    <property type="entry name" value="ACYL TRANSFERASE 4"/>
    <property type="match status" value="1"/>
</dbReference>
<proteinExistence type="inferred from homology"/>
<reference evidence="4" key="1">
    <citation type="journal article" date="2013" name="Science">
        <title>The Amborella genome and the evolution of flowering plants.</title>
        <authorList>
            <consortium name="Amborella Genome Project"/>
        </authorList>
    </citation>
    <scope>NUCLEOTIDE SEQUENCE [LARGE SCALE GENOMIC DNA]</scope>
</reference>
<evidence type="ECO:0000313" key="3">
    <source>
        <dbReference type="EMBL" id="ERM94788.1"/>
    </source>
</evidence>
<gene>
    <name evidence="3" type="ORF">AMTR_s00011p00264640</name>
</gene>
<dbReference type="Pfam" id="PF02458">
    <property type="entry name" value="Transferase"/>
    <property type="match status" value="1"/>
</dbReference>
<dbReference type="Proteomes" id="UP000017836">
    <property type="component" value="Unassembled WGS sequence"/>
</dbReference>
<dbReference type="HOGENOM" id="CLU_2981725_0_0_1"/>
<evidence type="ECO:0000313" key="4">
    <source>
        <dbReference type="Proteomes" id="UP000017836"/>
    </source>
</evidence>
<dbReference type="EMBL" id="KI397507">
    <property type="protein sequence ID" value="ERM94788.1"/>
    <property type="molecule type" value="Genomic_DNA"/>
</dbReference>
<evidence type="ECO:0000256" key="1">
    <source>
        <dbReference type="ARBA" id="ARBA00009861"/>
    </source>
</evidence>
<dbReference type="OMA" id="VHILIYY"/>
<dbReference type="InterPro" id="IPR050898">
    <property type="entry name" value="Plant_acyltransferase"/>
</dbReference>
<sequence length="58" mass="6299">MDGRDPAKVVRDALSEALVYYCPLAGRLREGEKRKLSVECSGEGVLFVEGDAEDAHCS</sequence>
<evidence type="ECO:0000256" key="2">
    <source>
        <dbReference type="ARBA" id="ARBA00022679"/>
    </source>
</evidence>
<dbReference type="GO" id="GO:0016740">
    <property type="term" value="F:transferase activity"/>
    <property type="evidence" value="ECO:0007669"/>
    <property type="project" value="UniProtKB-KW"/>
</dbReference>
<dbReference type="Gene3D" id="3.30.559.10">
    <property type="entry name" value="Chloramphenicol acetyltransferase-like domain"/>
    <property type="match status" value="1"/>
</dbReference>
<dbReference type="InterPro" id="IPR023213">
    <property type="entry name" value="CAT-like_dom_sf"/>
</dbReference>
<dbReference type="PANTHER" id="PTHR31147:SF66">
    <property type="entry name" value="OS05G0315700 PROTEIN"/>
    <property type="match status" value="1"/>
</dbReference>
<dbReference type="Gramene" id="ERM94788">
    <property type="protein sequence ID" value="ERM94788"/>
    <property type="gene ID" value="AMTR_s00011p00264640"/>
</dbReference>
<protein>
    <submittedName>
        <fullName evidence="3">Uncharacterized protein</fullName>
    </submittedName>
</protein>
<keyword evidence="2" id="KW-0808">Transferase</keyword>
<comment type="similarity">
    <text evidence="1">Belongs to the plant acyltransferase family.</text>
</comment>
<dbReference type="AlphaFoldDB" id="W1NH23"/>
<keyword evidence="4" id="KW-1185">Reference proteome</keyword>